<dbReference type="InterPro" id="IPR006579">
    <property type="entry name" value="Pre_C2HC_dom"/>
</dbReference>
<evidence type="ECO:0000313" key="3">
    <source>
        <dbReference type="EMBL" id="GBO98564.1"/>
    </source>
</evidence>
<reference evidence="3 4" key="1">
    <citation type="journal article" date="2019" name="Commun. Biol.">
        <title>The bagworm genome reveals a unique fibroin gene that provides high tensile strength.</title>
        <authorList>
            <person name="Kono N."/>
            <person name="Nakamura H."/>
            <person name="Ohtoshi R."/>
            <person name="Tomita M."/>
            <person name="Numata K."/>
            <person name="Arakawa K."/>
        </authorList>
    </citation>
    <scope>NUCLEOTIDE SEQUENCE [LARGE SCALE GENOMIC DNA]</scope>
</reference>
<feature type="region of interest" description="Disordered" evidence="1">
    <location>
        <begin position="224"/>
        <end position="248"/>
    </location>
</feature>
<organism evidence="3 4">
    <name type="scientific">Eumeta variegata</name>
    <name type="common">Bagworm moth</name>
    <name type="synonym">Eumeta japonica</name>
    <dbReference type="NCBI Taxonomy" id="151549"/>
    <lineage>
        <taxon>Eukaryota</taxon>
        <taxon>Metazoa</taxon>
        <taxon>Ecdysozoa</taxon>
        <taxon>Arthropoda</taxon>
        <taxon>Hexapoda</taxon>
        <taxon>Insecta</taxon>
        <taxon>Pterygota</taxon>
        <taxon>Neoptera</taxon>
        <taxon>Endopterygota</taxon>
        <taxon>Lepidoptera</taxon>
        <taxon>Glossata</taxon>
        <taxon>Ditrysia</taxon>
        <taxon>Tineoidea</taxon>
        <taxon>Psychidae</taxon>
        <taxon>Oiketicinae</taxon>
        <taxon>Eumeta</taxon>
    </lineage>
</organism>
<dbReference type="Pfam" id="PF07530">
    <property type="entry name" value="PRE_C2HC"/>
    <property type="match status" value="1"/>
</dbReference>
<dbReference type="OrthoDB" id="8123886at2759"/>
<feature type="region of interest" description="Disordered" evidence="1">
    <location>
        <begin position="25"/>
        <end position="111"/>
    </location>
</feature>
<evidence type="ECO:0000259" key="2">
    <source>
        <dbReference type="Pfam" id="PF07530"/>
    </source>
</evidence>
<proteinExistence type="predicted"/>
<keyword evidence="4" id="KW-1185">Reference proteome</keyword>
<accession>A0A4C1S8J1</accession>
<sequence length="333" mass="36817">MEVELNPIKELTKRPATVRLSEDFVSDSDPRWSDDYSNFTSVQRRKTSRAKPEPDSASWRKLFQPSVASQGTVVEKPDKAAESTPAKNANIKKIDETGVTTSPTPAPHGPTPPPVFGLKLQAKTVAHRNLQNLLVTQGYAFHTYSLKEEREIRVVLRGVLREIPIEEVKEDLRSQNLPVQSVRRILNRSREPFDLVLVSGTAEANDKATKTAFFKTKSVCHTTNYRGRSRAPKRGPPAPEKAAPCRAPARAASNTLSYARAAMGPRSVPPASKQNQSSTTDDLKQLMSIMSIIDTNKLATQAKKLRAAANPTEKLISLIEHASFVEAIKNNKF</sequence>
<protein>
    <recommendedName>
        <fullName evidence="2">Pre-C2HC domain-containing protein</fullName>
    </recommendedName>
</protein>
<dbReference type="EMBL" id="BGZK01000001">
    <property type="protein sequence ID" value="GBO98564.1"/>
    <property type="molecule type" value="Genomic_DNA"/>
</dbReference>
<evidence type="ECO:0000256" key="1">
    <source>
        <dbReference type="SAM" id="MobiDB-lite"/>
    </source>
</evidence>
<comment type="caution">
    <text evidence="3">The sequence shown here is derived from an EMBL/GenBank/DDBJ whole genome shotgun (WGS) entry which is preliminary data.</text>
</comment>
<dbReference type="Proteomes" id="UP000299102">
    <property type="component" value="Unassembled WGS sequence"/>
</dbReference>
<evidence type="ECO:0000313" key="4">
    <source>
        <dbReference type="Proteomes" id="UP000299102"/>
    </source>
</evidence>
<dbReference type="AlphaFoldDB" id="A0A4C1S8J1"/>
<feature type="domain" description="Pre-C2HC" evidence="2">
    <location>
        <begin position="166"/>
        <end position="222"/>
    </location>
</feature>
<name>A0A4C1S8J1_EUMVA</name>
<gene>
    <name evidence="3" type="ORF">EVAR_138_1</name>
</gene>